<name>Q1GNT4_SPHAL</name>
<feature type="region of interest" description="Disordered" evidence="1">
    <location>
        <begin position="50"/>
        <end position="73"/>
    </location>
</feature>
<evidence type="ECO:0000313" key="3">
    <source>
        <dbReference type="Proteomes" id="UP000006578"/>
    </source>
</evidence>
<dbReference type="AlphaFoldDB" id="Q1GNT4"/>
<evidence type="ECO:0000313" key="2">
    <source>
        <dbReference type="EMBL" id="ABF54688.1"/>
    </source>
</evidence>
<dbReference type="KEGG" id="sal:Sala_2983"/>
<keyword evidence="3" id="KW-1185">Reference proteome</keyword>
<dbReference type="EMBL" id="CP000356">
    <property type="protein sequence ID" value="ABF54688.1"/>
    <property type="molecule type" value="Genomic_DNA"/>
</dbReference>
<reference evidence="2 3" key="1">
    <citation type="journal article" date="2009" name="Proc. Natl. Acad. Sci. U.S.A.">
        <title>The genomic basis of trophic strategy in marine bacteria.</title>
        <authorList>
            <person name="Lauro F.M."/>
            <person name="McDougald D."/>
            <person name="Thomas T."/>
            <person name="Williams T.J."/>
            <person name="Egan S."/>
            <person name="Rice S."/>
            <person name="DeMaere M.Z."/>
            <person name="Ting L."/>
            <person name="Ertan H."/>
            <person name="Johnson J."/>
            <person name="Ferriera S."/>
            <person name="Lapidus A."/>
            <person name="Anderson I."/>
            <person name="Kyrpides N."/>
            <person name="Munk A.C."/>
            <person name="Detter C."/>
            <person name="Han C.S."/>
            <person name="Brown M.V."/>
            <person name="Robb F.T."/>
            <person name="Kjelleberg S."/>
            <person name="Cavicchioli R."/>
        </authorList>
    </citation>
    <scope>NUCLEOTIDE SEQUENCE [LARGE SCALE GENOMIC DNA]</scope>
    <source>
        <strain evidence="3">DSM 13593 / LMG 18877 / RB2256</strain>
    </source>
</reference>
<gene>
    <name evidence="2" type="ordered locus">Sala_2983</name>
</gene>
<protein>
    <submittedName>
        <fullName evidence="2">Uncharacterized protein</fullName>
    </submittedName>
</protein>
<dbReference type="HOGENOM" id="CLU_1874093_0_0_5"/>
<proteinExistence type="predicted"/>
<accession>Q1GNT4</accession>
<sequence length="136" mass="14895">MRRGPARDPRGRGLWRGAVIGRRIIPRPPVALGDRSGQTVSAVVRLGGPRRRFRHRGGPRAEARFGARGGRHVGSDARLRGADRLDAELAVVLGHTFGRRRRGLPGFAVDHHQPPAALDDGKTAGRRTINQYRIVP</sequence>
<organism evidence="2 3">
    <name type="scientific">Sphingopyxis alaskensis (strain DSM 13593 / LMG 18877 / RB2256)</name>
    <name type="common">Sphingomonas alaskensis</name>
    <dbReference type="NCBI Taxonomy" id="317655"/>
    <lineage>
        <taxon>Bacteria</taxon>
        <taxon>Pseudomonadati</taxon>
        <taxon>Pseudomonadota</taxon>
        <taxon>Alphaproteobacteria</taxon>
        <taxon>Sphingomonadales</taxon>
        <taxon>Sphingomonadaceae</taxon>
        <taxon>Sphingopyxis</taxon>
    </lineage>
</organism>
<evidence type="ECO:0000256" key="1">
    <source>
        <dbReference type="SAM" id="MobiDB-lite"/>
    </source>
</evidence>
<dbReference type="Proteomes" id="UP000006578">
    <property type="component" value="Chromosome"/>
</dbReference>